<evidence type="ECO:0008006" key="4">
    <source>
        <dbReference type="Google" id="ProtNLM"/>
    </source>
</evidence>
<accession>A0A1H7GKM5</accession>
<protein>
    <recommendedName>
        <fullName evidence="4">DUF4198 domain-containing protein</fullName>
    </recommendedName>
</protein>
<reference evidence="2 3" key="1">
    <citation type="submission" date="2016-10" db="EMBL/GenBank/DDBJ databases">
        <authorList>
            <person name="de Groot N.N."/>
        </authorList>
    </citation>
    <scope>NUCLEOTIDE SEQUENCE [LARGE SCALE GENOMIC DNA]</scope>
    <source>
        <strain evidence="2 3">Nv1</strain>
    </source>
</reference>
<feature type="chain" id="PRO_5011434224" description="DUF4198 domain-containing protein" evidence="1">
    <location>
        <begin position="27"/>
        <end position="217"/>
    </location>
</feature>
<keyword evidence="1" id="KW-0732">Signal</keyword>
<evidence type="ECO:0000256" key="1">
    <source>
        <dbReference type="SAM" id="SignalP"/>
    </source>
</evidence>
<dbReference type="STRING" id="1233.SAMN05216387_101252"/>
<dbReference type="Proteomes" id="UP000198620">
    <property type="component" value="Unassembled WGS sequence"/>
</dbReference>
<dbReference type="EMBL" id="FOBH01000001">
    <property type="protein sequence ID" value="SEK36415.1"/>
    <property type="molecule type" value="Genomic_DNA"/>
</dbReference>
<organism evidence="2 3">
    <name type="scientific">Nitrosovibrio tenuis</name>
    <dbReference type="NCBI Taxonomy" id="1233"/>
    <lineage>
        <taxon>Bacteria</taxon>
        <taxon>Pseudomonadati</taxon>
        <taxon>Pseudomonadota</taxon>
        <taxon>Betaproteobacteria</taxon>
        <taxon>Nitrosomonadales</taxon>
        <taxon>Nitrosomonadaceae</taxon>
        <taxon>Nitrosovibrio</taxon>
    </lineage>
</organism>
<dbReference type="PROSITE" id="PS51257">
    <property type="entry name" value="PROKAR_LIPOPROTEIN"/>
    <property type="match status" value="1"/>
</dbReference>
<evidence type="ECO:0000313" key="2">
    <source>
        <dbReference type="EMBL" id="SEK36415.1"/>
    </source>
</evidence>
<name>A0A1H7GKM5_9PROT</name>
<feature type="signal peptide" evidence="1">
    <location>
        <begin position="1"/>
        <end position="26"/>
    </location>
</feature>
<proteinExistence type="predicted"/>
<sequence length="217" mass="23501">MKLTHVAFTAAAIMSSCLSFNVAAHALWLEGNFGNATATKLYFGEYAENLREPSPGRLDSIIDPAVAVVDAAGRGKPVDAYRENNHFAITGGGTVIVQALKQPVREPQGETPAPAQRRFLYARLGKGGSLPLDIDNNGNLLRLSFMGKPVAKAEIIVIAPNGWEKHLRTDEKGETAFSLPEPGLYIIEATHELSKPGEFEGKAYAVEVHRTTLSLYK</sequence>
<dbReference type="RefSeq" id="WP_090826177.1">
    <property type="nucleotide sequence ID" value="NZ_FOBH01000001.1"/>
</dbReference>
<keyword evidence="3" id="KW-1185">Reference proteome</keyword>
<dbReference type="OrthoDB" id="8911471at2"/>
<evidence type="ECO:0000313" key="3">
    <source>
        <dbReference type="Proteomes" id="UP000198620"/>
    </source>
</evidence>
<gene>
    <name evidence="2" type="ORF">SAMN05216387_101252</name>
</gene>
<dbReference type="AlphaFoldDB" id="A0A1H7GKM5"/>